<dbReference type="InterPro" id="IPR011989">
    <property type="entry name" value="ARM-like"/>
</dbReference>
<reference evidence="1" key="1">
    <citation type="submission" date="2006-10" db="EMBL/GenBank/DDBJ databases">
        <authorList>
            <person name="Amadeo P."/>
            <person name="Zhao Q."/>
            <person name="Wortman J."/>
            <person name="Fraser-Liggett C."/>
            <person name="Carlton J."/>
        </authorList>
    </citation>
    <scope>NUCLEOTIDE SEQUENCE</scope>
    <source>
        <strain evidence="1">G3</strain>
    </source>
</reference>
<protein>
    <recommendedName>
        <fullName evidence="3">Importin N-terminal domain-containing protein</fullName>
    </recommendedName>
</protein>
<dbReference type="SMR" id="A2DCJ0"/>
<dbReference type="InParanoid" id="A2DCJ0"/>
<accession>A2DCJ0</accession>
<evidence type="ECO:0000313" key="2">
    <source>
        <dbReference type="Proteomes" id="UP000001542"/>
    </source>
</evidence>
<proteinExistence type="predicted"/>
<dbReference type="Gene3D" id="1.25.10.10">
    <property type="entry name" value="Leucine-rich Repeat Variant"/>
    <property type="match status" value="1"/>
</dbReference>
<dbReference type="InterPro" id="IPR016024">
    <property type="entry name" value="ARM-type_fold"/>
</dbReference>
<sequence>MSNLLEFSECISLSLDQDNEVRHEAETKSNAFLNEQPAAFLESILQIISDNAYSNYHAKCIAALLSIMKHHNEVFTPEISLGFYQMFSSAFPQLLHLSSIGDLEKNWLCCIFAFIMSVSRQQNPDNNQNYTEYMMNLEKQVPSKFIFTVLSETLECSPDVTIFDINYLYQFLQQHTNETFDAFSLYFSIIGKIEPIQEFLDIFPSILEVLTQSTDLNYMNVVNNFCEKNSPFLPSVFPDLSKIISNKIINTEDEQTIIHGIFIFYSIVHYSSQLVRFSAEFLDIVIDTFMIILNHYDPETDDNDSSTLQSLCLDIAYQISGIIDIEYTSYLFQKLRNFFANNTEEYLYGLMILCSSYHIYYEKHDDLHDALINLLASDDFNIKYAAHRLCSKLIHSADFSSKSDDCFDFFLSELSPETHPAILKYVIIICCAMINADKLEEEQYPVLQQIFLNAFQFVNDEESLCYLIDRFTKIAKSNPQKPSIEDIFGLYNQLLEAYGDNDKIKIQIIRSGTIFINKSKNVGNDEEEIEEDAKTAANLLYNLCIEKITGENSQIDPQNVREYMKLINVLLIYVEDTGETTELMWNQSFETIFTPLDFKAFMRNEYIDLSAYILIDNVPGNFRYAIESSIIGNYVDSLATIQNLCNNQKYFDRFFENDSELLNRFLQTILDLLASKFFVSKIATNCLQTLAFFYKRLYKQNAELSKQILTIFVENIMKLSSRSFQYIHFGTLISCIDNLLLTRSFNMKEVPGFIEACSNLIIQQFIDSLGFIDDYLNRGAGFIDEGSVYTEKSALFEDPSELLFKIIRSDTNNYVRNLIETNLLPKILELIQNEQMMELSPAMLVIYLGTAPDASLFIQYHDVFYSFFQHPPERNEEGEFNPSEKYKYDVMLTSIFKVLFHTLRSIKFTNYPEQGYELFNMMVECYNNTDIMEDPVSLYCSIGAWCLSNFEIYQNNFEAVVDVILSKEFSPVAVIEADNGWIYILLIANWIMKFYDIFEESYQEGYDYYAYAFSFLEYDKLLLNQSLPIVYNAAFESFALALIHKRNAHTRFIEFLDEMKADTYDRYGPTIARNLEYNLTAAIKRLQKRASEQKQ</sequence>
<dbReference type="KEGG" id="tva:5467479"/>
<keyword evidence="2" id="KW-1185">Reference proteome</keyword>
<evidence type="ECO:0008006" key="3">
    <source>
        <dbReference type="Google" id="ProtNLM"/>
    </source>
</evidence>
<organism evidence="1 2">
    <name type="scientific">Trichomonas vaginalis (strain ATCC PRA-98 / G3)</name>
    <dbReference type="NCBI Taxonomy" id="412133"/>
    <lineage>
        <taxon>Eukaryota</taxon>
        <taxon>Metamonada</taxon>
        <taxon>Parabasalia</taxon>
        <taxon>Trichomonadida</taxon>
        <taxon>Trichomonadidae</taxon>
        <taxon>Trichomonas</taxon>
    </lineage>
</organism>
<dbReference type="VEuPathDB" id="TrichDB:TVAG_249870"/>
<dbReference type="RefSeq" id="XP_001582913.1">
    <property type="nucleotide sequence ID" value="XM_001582863.1"/>
</dbReference>
<evidence type="ECO:0000313" key="1">
    <source>
        <dbReference type="EMBL" id="EAY21927.1"/>
    </source>
</evidence>
<dbReference type="AlphaFoldDB" id="A2DCJ0"/>
<name>A2DCJ0_TRIV3</name>
<dbReference type="EMBL" id="DS113187">
    <property type="protein sequence ID" value="EAY21927.1"/>
    <property type="molecule type" value="Genomic_DNA"/>
</dbReference>
<dbReference type="Proteomes" id="UP000001542">
    <property type="component" value="Unassembled WGS sequence"/>
</dbReference>
<gene>
    <name evidence="1" type="ORF">TVAG_249870</name>
</gene>
<reference evidence="1" key="2">
    <citation type="journal article" date="2007" name="Science">
        <title>Draft genome sequence of the sexually transmitted pathogen Trichomonas vaginalis.</title>
        <authorList>
            <person name="Carlton J.M."/>
            <person name="Hirt R.P."/>
            <person name="Silva J.C."/>
            <person name="Delcher A.L."/>
            <person name="Schatz M."/>
            <person name="Zhao Q."/>
            <person name="Wortman J.R."/>
            <person name="Bidwell S.L."/>
            <person name="Alsmark U.C.M."/>
            <person name="Besteiro S."/>
            <person name="Sicheritz-Ponten T."/>
            <person name="Noel C.J."/>
            <person name="Dacks J.B."/>
            <person name="Foster P.G."/>
            <person name="Simillion C."/>
            <person name="Van de Peer Y."/>
            <person name="Miranda-Saavedra D."/>
            <person name="Barton G.J."/>
            <person name="Westrop G.D."/>
            <person name="Mueller S."/>
            <person name="Dessi D."/>
            <person name="Fiori P.L."/>
            <person name="Ren Q."/>
            <person name="Paulsen I."/>
            <person name="Zhang H."/>
            <person name="Bastida-Corcuera F.D."/>
            <person name="Simoes-Barbosa A."/>
            <person name="Brown M.T."/>
            <person name="Hayes R.D."/>
            <person name="Mukherjee M."/>
            <person name="Okumura C.Y."/>
            <person name="Schneider R."/>
            <person name="Smith A.J."/>
            <person name="Vanacova S."/>
            <person name="Villalvazo M."/>
            <person name="Haas B.J."/>
            <person name="Pertea M."/>
            <person name="Feldblyum T.V."/>
            <person name="Utterback T.R."/>
            <person name="Shu C.L."/>
            <person name="Osoegawa K."/>
            <person name="de Jong P.J."/>
            <person name="Hrdy I."/>
            <person name="Horvathova L."/>
            <person name="Zubacova Z."/>
            <person name="Dolezal P."/>
            <person name="Malik S.B."/>
            <person name="Logsdon J.M. Jr."/>
            <person name="Henze K."/>
            <person name="Gupta A."/>
            <person name="Wang C.C."/>
            <person name="Dunne R.L."/>
            <person name="Upcroft J.A."/>
            <person name="Upcroft P."/>
            <person name="White O."/>
            <person name="Salzberg S.L."/>
            <person name="Tang P."/>
            <person name="Chiu C.-H."/>
            <person name="Lee Y.-S."/>
            <person name="Embley T.M."/>
            <person name="Coombs G.H."/>
            <person name="Mottram J.C."/>
            <person name="Tachezy J."/>
            <person name="Fraser-Liggett C.M."/>
            <person name="Johnson P.J."/>
        </authorList>
    </citation>
    <scope>NUCLEOTIDE SEQUENCE [LARGE SCALE GENOMIC DNA]</scope>
    <source>
        <strain evidence="1">G3</strain>
    </source>
</reference>
<dbReference type="SUPFAM" id="SSF48371">
    <property type="entry name" value="ARM repeat"/>
    <property type="match status" value="2"/>
</dbReference>
<dbReference type="VEuPathDB" id="TrichDB:TVAGG3_0956550"/>